<accession>A0A0B5QEC2</accession>
<dbReference type="Pfam" id="PF13426">
    <property type="entry name" value="PAS_9"/>
    <property type="match status" value="1"/>
</dbReference>
<dbReference type="PANTHER" id="PTHR43065:SF50">
    <property type="entry name" value="HISTIDINE KINASE"/>
    <property type="match status" value="1"/>
</dbReference>
<dbReference type="EMBL" id="CP010086">
    <property type="protein sequence ID" value="AJG99325.2"/>
    <property type="molecule type" value="Genomic_DNA"/>
</dbReference>
<dbReference type="Gene3D" id="3.30.450.20">
    <property type="entry name" value="PAS domain"/>
    <property type="match status" value="1"/>
</dbReference>
<protein>
    <recommendedName>
        <fullName evidence="2">histidine kinase</fullName>
        <ecNumber evidence="2">2.7.13.3</ecNumber>
    </recommendedName>
</protein>
<comment type="catalytic activity">
    <reaction evidence="1">
        <text>ATP + protein L-histidine = ADP + protein N-phospho-L-histidine.</text>
        <dbReference type="EC" id="2.7.13.3"/>
    </reaction>
</comment>
<dbReference type="CDD" id="cd00130">
    <property type="entry name" value="PAS"/>
    <property type="match status" value="1"/>
</dbReference>
<dbReference type="Gene3D" id="3.30.565.10">
    <property type="entry name" value="Histidine kinase-like ATPase, C-terminal domain"/>
    <property type="match status" value="1"/>
</dbReference>
<evidence type="ECO:0000256" key="1">
    <source>
        <dbReference type="ARBA" id="ARBA00000085"/>
    </source>
</evidence>
<dbReference type="SMART" id="SM00387">
    <property type="entry name" value="HATPase_c"/>
    <property type="match status" value="1"/>
</dbReference>
<organism evidence="8 9">
    <name type="scientific">Clostridium beijerinckii</name>
    <name type="common">Clostridium MP</name>
    <dbReference type="NCBI Taxonomy" id="1520"/>
    <lineage>
        <taxon>Bacteria</taxon>
        <taxon>Bacillati</taxon>
        <taxon>Bacillota</taxon>
        <taxon>Clostridia</taxon>
        <taxon>Eubacteriales</taxon>
        <taxon>Clostridiaceae</taxon>
        <taxon>Clostridium</taxon>
    </lineage>
</organism>
<evidence type="ECO:0000256" key="3">
    <source>
        <dbReference type="ARBA" id="ARBA00022553"/>
    </source>
</evidence>
<dbReference type="InterPro" id="IPR003661">
    <property type="entry name" value="HisK_dim/P_dom"/>
</dbReference>
<evidence type="ECO:0000259" key="7">
    <source>
        <dbReference type="PROSITE" id="PS50112"/>
    </source>
</evidence>
<dbReference type="InterPro" id="IPR035965">
    <property type="entry name" value="PAS-like_dom_sf"/>
</dbReference>
<keyword evidence="4 8" id="KW-0418">Kinase</keyword>
<name>A0A0B5QEC2_CLOBE</name>
<dbReference type="CDD" id="cd00082">
    <property type="entry name" value="HisKA"/>
    <property type="match status" value="1"/>
</dbReference>
<dbReference type="SUPFAM" id="SSF55785">
    <property type="entry name" value="PYP-like sensor domain (PAS domain)"/>
    <property type="match status" value="1"/>
</dbReference>
<evidence type="ECO:0000256" key="2">
    <source>
        <dbReference type="ARBA" id="ARBA00012438"/>
    </source>
</evidence>
<dbReference type="InterPro" id="IPR036097">
    <property type="entry name" value="HisK_dim/P_sf"/>
</dbReference>
<proteinExistence type="predicted"/>
<dbReference type="InterPro" id="IPR036890">
    <property type="entry name" value="HATPase_C_sf"/>
</dbReference>
<dbReference type="Pfam" id="PF02518">
    <property type="entry name" value="HATPase_c"/>
    <property type="match status" value="1"/>
</dbReference>
<sequence length="433" mass="49590">MEMKYLFETIIKNIKQSLLITDSNGKLEFFNASTEKMWNYSEEELKNMNINDLFYFESSYAKDNKIRQISDLFLFENWNGEIYVKNKENSVFCLKVSICQIFEENSNVNKYLIISENIEEKVNLLSQLKLKDEELQRSIKNLENAQFMMIEEDKLANLGHLSAGIAHEINNPLGFIISNFGTLKKYVEKLNEIILLYKSLLANSEEGMCLVKDEVANVESLERKYNLDFIMDDIDELLKDTEGGIERVQKIIAAMRNFAHSSLEKNFEQYDLNYGITNTLVIAKNEIKYNSNIEIELDEIPQVEAIPSEINQVILNLIINSSHAIKEKQEKADLDYFGLLKIHTFSDDLFVSCVIEDNGTGIPKGNLDKIFEPFFTTKPIGKGTGLGLSIAYDIIKNTHKGDLIVDSVLGEGTKITIKLPIRHEEQGEVTQNE</sequence>
<dbReference type="GO" id="GO:0000155">
    <property type="term" value="F:phosphorelay sensor kinase activity"/>
    <property type="evidence" value="ECO:0007669"/>
    <property type="project" value="InterPro"/>
</dbReference>
<dbReference type="SUPFAM" id="SSF47384">
    <property type="entry name" value="Homodimeric domain of signal transducing histidine kinase"/>
    <property type="match status" value="1"/>
</dbReference>
<dbReference type="SMART" id="SM00091">
    <property type="entry name" value="PAS"/>
    <property type="match status" value="1"/>
</dbReference>
<feature type="domain" description="Histidine kinase" evidence="6">
    <location>
        <begin position="164"/>
        <end position="423"/>
    </location>
</feature>
<dbReference type="RefSeq" id="WP_061114835.1">
    <property type="nucleotide sequence ID" value="NZ_CP010086.2"/>
</dbReference>
<dbReference type="AlphaFoldDB" id="A0A0B5QEC2"/>
<dbReference type="NCBIfam" id="TIGR00229">
    <property type="entry name" value="sensory_box"/>
    <property type="match status" value="1"/>
</dbReference>
<evidence type="ECO:0000256" key="4">
    <source>
        <dbReference type="ARBA" id="ARBA00022777"/>
    </source>
</evidence>
<dbReference type="SUPFAM" id="SSF55874">
    <property type="entry name" value="ATPase domain of HSP90 chaperone/DNA topoisomerase II/histidine kinase"/>
    <property type="match status" value="1"/>
</dbReference>
<dbReference type="Proteomes" id="UP000031866">
    <property type="component" value="Chromosome"/>
</dbReference>
<dbReference type="EC" id="2.7.13.3" evidence="2"/>
<feature type="domain" description="PAS" evidence="7">
    <location>
        <begin position="3"/>
        <end position="58"/>
    </location>
</feature>
<reference evidence="9" key="1">
    <citation type="submission" date="2014-12" db="EMBL/GenBank/DDBJ databases">
        <title>Genome sequence of Clostridium beijerinckii strain 59B.</title>
        <authorList>
            <person name="Little G.T."/>
            <person name="Minton N.P."/>
        </authorList>
    </citation>
    <scope>NUCLEOTIDE SEQUENCE [LARGE SCALE GENOMIC DNA]</scope>
    <source>
        <strain evidence="9">59B</strain>
    </source>
</reference>
<evidence type="ECO:0000256" key="5">
    <source>
        <dbReference type="ARBA" id="ARBA00023012"/>
    </source>
</evidence>
<evidence type="ECO:0000313" key="8">
    <source>
        <dbReference type="EMBL" id="AJG99325.2"/>
    </source>
</evidence>
<dbReference type="PANTHER" id="PTHR43065">
    <property type="entry name" value="SENSOR HISTIDINE KINASE"/>
    <property type="match status" value="1"/>
</dbReference>
<dbReference type="Gene3D" id="1.10.287.130">
    <property type="match status" value="1"/>
</dbReference>
<dbReference type="InterPro" id="IPR000014">
    <property type="entry name" value="PAS"/>
</dbReference>
<evidence type="ECO:0000313" key="9">
    <source>
        <dbReference type="Proteomes" id="UP000031866"/>
    </source>
</evidence>
<dbReference type="PRINTS" id="PR00344">
    <property type="entry name" value="BCTRLSENSOR"/>
</dbReference>
<dbReference type="InterPro" id="IPR004358">
    <property type="entry name" value="Sig_transdc_His_kin-like_C"/>
</dbReference>
<evidence type="ECO:0000259" key="6">
    <source>
        <dbReference type="PROSITE" id="PS50109"/>
    </source>
</evidence>
<dbReference type="PROSITE" id="PS50109">
    <property type="entry name" value="HIS_KIN"/>
    <property type="match status" value="1"/>
</dbReference>
<keyword evidence="3" id="KW-0597">Phosphoprotein</keyword>
<dbReference type="PROSITE" id="PS50112">
    <property type="entry name" value="PAS"/>
    <property type="match status" value="1"/>
</dbReference>
<dbReference type="InterPro" id="IPR003594">
    <property type="entry name" value="HATPase_dom"/>
</dbReference>
<keyword evidence="4 8" id="KW-0808">Transferase</keyword>
<gene>
    <name evidence="8" type="ORF">LF65_02752</name>
</gene>
<dbReference type="OrthoDB" id="9784397at2"/>
<dbReference type="KEGG" id="cbei:LF65_02752"/>
<keyword evidence="5" id="KW-0902">Two-component regulatory system</keyword>
<dbReference type="InterPro" id="IPR005467">
    <property type="entry name" value="His_kinase_dom"/>
</dbReference>
<dbReference type="STRING" id="1520.LF65_02752"/>